<sequence length="208" mass="22405">MPLPIVIGYSAIGRAVAVGSDAVKIAPGQLVLADNYIRGRDVADVSFLAGLHEEYTKVPLENCFPLDEERLLGKVENGGLGYRMEDLPYFTLPPVPYGGLVDIALLTGETIIIALATGTLGVAHFLRMSTSTSVQLSMTTCKAELTRLSETLRLETPFGVNVLTVVTGAVGSNFFVNTPEYKLPSTSRYKPIETRIATWQGVRTISLG</sequence>
<dbReference type="EMBL" id="KV454295">
    <property type="protein sequence ID" value="ODQ72380.1"/>
    <property type="molecule type" value="Genomic_DNA"/>
</dbReference>
<name>A0A1E3Q449_LIPST</name>
<proteinExistence type="predicted"/>
<reference evidence="1 2" key="1">
    <citation type="journal article" date="2016" name="Proc. Natl. Acad. Sci. U.S.A.">
        <title>Comparative genomics of biotechnologically important yeasts.</title>
        <authorList>
            <person name="Riley R."/>
            <person name="Haridas S."/>
            <person name="Wolfe K.H."/>
            <person name="Lopes M.R."/>
            <person name="Hittinger C.T."/>
            <person name="Goeker M."/>
            <person name="Salamov A.A."/>
            <person name="Wisecaver J.H."/>
            <person name="Long T.M."/>
            <person name="Calvey C.H."/>
            <person name="Aerts A.L."/>
            <person name="Barry K.W."/>
            <person name="Choi C."/>
            <person name="Clum A."/>
            <person name="Coughlan A.Y."/>
            <person name="Deshpande S."/>
            <person name="Douglass A.P."/>
            <person name="Hanson S.J."/>
            <person name="Klenk H.-P."/>
            <person name="LaButti K.M."/>
            <person name="Lapidus A."/>
            <person name="Lindquist E.A."/>
            <person name="Lipzen A.M."/>
            <person name="Meier-Kolthoff J.P."/>
            <person name="Ohm R.A."/>
            <person name="Otillar R.P."/>
            <person name="Pangilinan J.L."/>
            <person name="Peng Y."/>
            <person name="Rokas A."/>
            <person name="Rosa C.A."/>
            <person name="Scheuner C."/>
            <person name="Sibirny A.A."/>
            <person name="Slot J.C."/>
            <person name="Stielow J.B."/>
            <person name="Sun H."/>
            <person name="Kurtzman C.P."/>
            <person name="Blackwell M."/>
            <person name="Grigoriev I.V."/>
            <person name="Jeffries T.W."/>
        </authorList>
    </citation>
    <scope>NUCLEOTIDE SEQUENCE [LARGE SCALE GENOMIC DNA]</scope>
    <source>
        <strain evidence="1 2">NRRL Y-11557</strain>
    </source>
</reference>
<dbReference type="STRING" id="675824.A0A1E3Q449"/>
<dbReference type="InterPro" id="IPR011032">
    <property type="entry name" value="GroES-like_sf"/>
</dbReference>
<keyword evidence="2" id="KW-1185">Reference proteome</keyword>
<dbReference type="SUPFAM" id="SSF50129">
    <property type="entry name" value="GroES-like"/>
    <property type="match status" value="1"/>
</dbReference>
<dbReference type="OrthoDB" id="5407715at2759"/>
<dbReference type="Gene3D" id="3.90.180.10">
    <property type="entry name" value="Medium-chain alcohol dehydrogenases, catalytic domain"/>
    <property type="match status" value="1"/>
</dbReference>
<evidence type="ECO:0000313" key="1">
    <source>
        <dbReference type="EMBL" id="ODQ72380.1"/>
    </source>
</evidence>
<gene>
    <name evidence="1" type="ORF">LIPSTDRAFT_3781</name>
</gene>
<accession>A0A1E3Q449</accession>
<dbReference type="AlphaFoldDB" id="A0A1E3Q449"/>
<evidence type="ECO:0000313" key="2">
    <source>
        <dbReference type="Proteomes" id="UP000094385"/>
    </source>
</evidence>
<organism evidence="1 2">
    <name type="scientific">Lipomyces starkeyi NRRL Y-11557</name>
    <dbReference type="NCBI Taxonomy" id="675824"/>
    <lineage>
        <taxon>Eukaryota</taxon>
        <taxon>Fungi</taxon>
        <taxon>Dikarya</taxon>
        <taxon>Ascomycota</taxon>
        <taxon>Saccharomycotina</taxon>
        <taxon>Lipomycetes</taxon>
        <taxon>Lipomycetales</taxon>
        <taxon>Lipomycetaceae</taxon>
        <taxon>Lipomyces</taxon>
    </lineage>
</organism>
<dbReference type="Proteomes" id="UP000094385">
    <property type="component" value="Unassembled WGS sequence"/>
</dbReference>
<protein>
    <submittedName>
        <fullName evidence="1">Uncharacterized protein</fullName>
    </submittedName>
</protein>